<evidence type="ECO:0000256" key="3">
    <source>
        <dbReference type="ARBA" id="ARBA00023027"/>
    </source>
</evidence>
<dbReference type="PANTHER" id="PTHR43761:SF1">
    <property type="entry name" value="D-ISOMER SPECIFIC 2-HYDROXYACID DEHYDROGENASE CATALYTIC DOMAIN-CONTAINING PROTEIN-RELATED"/>
    <property type="match status" value="1"/>
</dbReference>
<accession>A0A0G0DTM7</accession>
<proteinExistence type="inferred from homology"/>
<organism evidence="7 8">
    <name type="scientific">Candidatus Roizmanbacteria bacterium GW2011_GWC2_35_12</name>
    <dbReference type="NCBI Taxonomy" id="1618485"/>
    <lineage>
        <taxon>Bacteria</taxon>
        <taxon>Candidatus Roizmaniibacteriota</taxon>
    </lineage>
</organism>
<dbReference type="InterPro" id="IPR006140">
    <property type="entry name" value="D-isomer_DH_NAD-bd"/>
</dbReference>
<dbReference type="InterPro" id="IPR036291">
    <property type="entry name" value="NAD(P)-bd_dom_sf"/>
</dbReference>
<dbReference type="AlphaFoldDB" id="A0A0G0DTM7"/>
<dbReference type="Pfam" id="PF02826">
    <property type="entry name" value="2-Hacid_dh_C"/>
    <property type="match status" value="1"/>
</dbReference>
<dbReference type="SUPFAM" id="SSF52283">
    <property type="entry name" value="Formate/glycerate dehydrogenase catalytic domain-like"/>
    <property type="match status" value="1"/>
</dbReference>
<dbReference type="GO" id="GO:0016616">
    <property type="term" value="F:oxidoreductase activity, acting on the CH-OH group of donors, NAD or NADP as acceptor"/>
    <property type="evidence" value="ECO:0007669"/>
    <property type="project" value="InterPro"/>
</dbReference>
<comment type="similarity">
    <text evidence="1 4">Belongs to the D-isomer specific 2-hydroxyacid dehydrogenase family.</text>
</comment>
<dbReference type="SUPFAM" id="SSF51735">
    <property type="entry name" value="NAD(P)-binding Rossmann-fold domains"/>
    <property type="match status" value="1"/>
</dbReference>
<evidence type="ECO:0000256" key="2">
    <source>
        <dbReference type="ARBA" id="ARBA00023002"/>
    </source>
</evidence>
<dbReference type="InterPro" id="IPR006139">
    <property type="entry name" value="D-isomer_2_OHA_DH_cat_dom"/>
</dbReference>
<protein>
    <submittedName>
        <fullName evidence="7">Glycerate dehydrogenase</fullName>
    </submittedName>
</protein>
<dbReference type="PANTHER" id="PTHR43761">
    <property type="entry name" value="D-ISOMER SPECIFIC 2-HYDROXYACID DEHYDROGENASE FAMILY PROTEIN (AFU_ORTHOLOGUE AFUA_1G13630)"/>
    <property type="match status" value="1"/>
</dbReference>
<reference evidence="7 8" key="1">
    <citation type="journal article" date="2015" name="Nature">
        <title>rRNA introns, odd ribosomes, and small enigmatic genomes across a large radiation of phyla.</title>
        <authorList>
            <person name="Brown C.T."/>
            <person name="Hug L.A."/>
            <person name="Thomas B.C."/>
            <person name="Sharon I."/>
            <person name="Castelle C.J."/>
            <person name="Singh A."/>
            <person name="Wilkins M.J."/>
            <person name="Williams K.H."/>
            <person name="Banfield J.F."/>
        </authorList>
    </citation>
    <scope>NUCLEOTIDE SEQUENCE [LARGE SCALE GENOMIC DNA]</scope>
</reference>
<comment type="caution">
    <text evidence="7">The sequence shown here is derived from an EMBL/GenBank/DDBJ whole genome shotgun (WGS) entry which is preliminary data.</text>
</comment>
<name>A0A0G0DTM7_9BACT</name>
<feature type="domain" description="D-isomer specific 2-hydroxyacid dehydrogenase NAD-binding" evidence="6">
    <location>
        <begin position="120"/>
        <end position="257"/>
    </location>
</feature>
<dbReference type="Proteomes" id="UP000034127">
    <property type="component" value="Unassembled WGS sequence"/>
</dbReference>
<evidence type="ECO:0000259" key="5">
    <source>
        <dbReference type="Pfam" id="PF00389"/>
    </source>
</evidence>
<dbReference type="PROSITE" id="PS00065">
    <property type="entry name" value="D_2_HYDROXYACID_DH_1"/>
    <property type="match status" value="1"/>
</dbReference>
<dbReference type="InterPro" id="IPR029752">
    <property type="entry name" value="D-isomer_DH_CS1"/>
</dbReference>
<feature type="domain" description="D-isomer specific 2-hydroxyacid dehydrogenase catalytic" evidence="5">
    <location>
        <begin position="62"/>
        <end position="304"/>
    </location>
</feature>
<gene>
    <name evidence="7" type="ORF">UR63_C0034G0007</name>
</gene>
<dbReference type="Gene3D" id="3.40.50.720">
    <property type="entry name" value="NAD(P)-binding Rossmann-like Domain"/>
    <property type="match status" value="2"/>
</dbReference>
<dbReference type="GO" id="GO:0051287">
    <property type="term" value="F:NAD binding"/>
    <property type="evidence" value="ECO:0007669"/>
    <property type="project" value="InterPro"/>
</dbReference>
<sequence length="314" mass="36029">MKFYFIVSSPENAPGKVLLNKLKPLGKVIVMQHVGKLSGLRELQDDKDEKILALFPVAFNWDLDVETIKKIPRVKAVCISSTSFDWVKPKKLRQMGIPACNTPGFANDSVAEYALSMAIETARGVPLMIKNNWKYHFDNNHTIILKGKTAGIIGLGRVGTRMAELCQGIGMEVVYWSRKSRNKRFEYIELDKLFKTSDLIMPALVESEETKKLITHRRLDLMKKKAIMVGINRVRALWDEKYILKKVRNEEIFGYAMEGESVKSVFNYKGNVWPLPAMIWFTDDSLKKFKEIWVENVINASLGKYSNQINNYDK</sequence>
<evidence type="ECO:0000313" key="7">
    <source>
        <dbReference type="EMBL" id="KKP66350.1"/>
    </source>
</evidence>
<keyword evidence="2 4" id="KW-0560">Oxidoreductase</keyword>
<evidence type="ECO:0000256" key="4">
    <source>
        <dbReference type="RuleBase" id="RU003719"/>
    </source>
</evidence>
<dbReference type="InterPro" id="IPR050418">
    <property type="entry name" value="D-iso_2-hydroxyacid_DH_PdxB"/>
</dbReference>
<dbReference type="Pfam" id="PF00389">
    <property type="entry name" value="2-Hacid_dh"/>
    <property type="match status" value="1"/>
</dbReference>
<evidence type="ECO:0000256" key="1">
    <source>
        <dbReference type="ARBA" id="ARBA00005854"/>
    </source>
</evidence>
<dbReference type="EMBL" id="LBPX01000034">
    <property type="protein sequence ID" value="KKP66350.1"/>
    <property type="molecule type" value="Genomic_DNA"/>
</dbReference>
<evidence type="ECO:0000259" key="6">
    <source>
        <dbReference type="Pfam" id="PF02826"/>
    </source>
</evidence>
<evidence type="ECO:0000313" key="8">
    <source>
        <dbReference type="Proteomes" id="UP000034127"/>
    </source>
</evidence>
<keyword evidence="3" id="KW-0520">NAD</keyword>